<dbReference type="Proteomes" id="UP000692954">
    <property type="component" value="Unassembled WGS sequence"/>
</dbReference>
<protein>
    <submittedName>
        <fullName evidence="1">Uncharacterized protein</fullName>
    </submittedName>
</protein>
<gene>
    <name evidence="1" type="ORF">PSON_ATCC_30995.1.T3380009</name>
</gene>
<sequence length="142" mass="17600">MKMIEMHAIIFIQQLLINKRYIQKLWMIITYWRYLGNMIINQFIIIKQYKIIRYEIKIFSYNIRNRKRKIQKTRKRNGQIDFNFQKCLLEQQKINIQKIVLLNHLKKLFNGYGMIIQKKNLINIILKYLEIINFEMNNVIFV</sequence>
<evidence type="ECO:0000313" key="2">
    <source>
        <dbReference type="Proteomes" id="UP000692954"/>
    </source>
</evidence>
<organism evidence="1 2">
    <name type="scientific">Paramecium sonneborni</name>
    <dbReference type="NCBI Taxonomy" id="65129"/>
    <lineage>
        <taxon>Eukaryota</taxon>
        <taxon>Sar</taxon>
        <taxon>Alveolata</taxon>
        <taxon>Ciliophora</taxon>
        <taxon>Intramacronucleata</taxon>
        <taxon>Oligohymenophorea</taxon>
        <taxon>Peniculida</taxon>
        <taxon>Parameciidae</taxon>
        <taxon>Paramecium</taxon>
    </lineage>
</organism>
<name>A0A8S1RU08_9CILI</name>
<proteinExistence type="predicted"/>
<comment type="caution">
    <text evidence="1">The sequence shown here is derived from an EMBL/GenBank/DDBJ whole genome shotgun (WGS) entry which is preliminary data.</text>
</comment>
<accession>A0A8S1RU08</accession>
<dbReference type="EMBL" id="CAJJDN010000338">
    <property type="protein sequence ID" value="CAD8130863.1"/>
    <property type="molecule type" value="Genomic_DNA"/>
</dbReference>
<dbReference type="AlphaFoldDB" id="A0A8S1RU08"/>
<reference evidence="1" key="1">
    <citation type="submission" date="2021-01" db="EMBL/GenBank/DDBJ databases">
        <authorList>
            <consortium name="Genoscope - CEA"/>
            <person name="William W."/>
        </authorList>
    </citation>
    <scope>NUCLEOTIDE SEQUENCE</scope>
</reference>
<keyword evidence="2" id="KW-1185">Reference proteome</keyword>
<evidence type="ECO:0000313" key="1">
    <source>
        <dbReference type="EMBL" id="CAD8130863.1"/>
    </source>
</evidence>